<dbReference type="Pfam" id="PF01734">
    <property type="entry name" value="Patatin"/>
    <property type="match status" value="1"/>
</dbReference>
<feature type="short sequence motif" description="GXSXG" evidence="4">
    <location>
        <begin position="36"/>
        <end position="40"/>
    </location>
</feature>
<dbReference type="AlphaFoldDB" id="A0A9D9HF33"/>
<keyword evidence="3 4" id="KW-0443">Lipid metabolism</keyword>
<dbReference type="InterPro" id="IPR045943">
    <property type="entry name" value="DUF6363"/>
</dbReference>
<dbReference type="InterPro" id="IPR002641">
    <property type="entry name" value="PNPLA_dom"/>
</dbReference>
<sequence>MKKGLVLEGGGLRSLFSAGVMDVMMENAVSFDGIIGVSAGACFGCNYKSGQIGRSLRYNLRFAGDPRYMSWHSLLKEGNLVSAGFAYHTMPEKLDVFDSCAYRQNPTEFYAVCTDIINGKAVYHKIDEMDYEGLEWIRASSSMPLVSRPVELGGTKLLDGGMADSIPLEAFNNMGYKRNIVILTQPSDYAKHPSRLNKAFDIFMHGYPQVYQLMKNRYKMYNGQLEYVRRQEACGSALVICPAAPLEISRTSSDKKQMQAVYDQGRAAGVANIEKIKEFLSLS</sequence>
<dbReference type="Pfam" id="PF19890">
    <property type="entry name" value="DUF6363"/>
    <property type="match status" value="1"/>
</dbReference>
<dbReference type="CDD" id="cd07208">
    <property type="entry name" value="Pat_hypo_Ecoli_yjju_like"/>
    <property type="match status" value="1"/>
</dbReference>
<evidence type="ECO:0000256" key="3">
    <source>
        <dbReference type="ARBA" id="ARBA00023098"/>
    </source>
</evidence>
<dbReference type="GO" id="GO:0016042">
    <property type="term" value="P:lipid catabolic process"/>
    <property type="evidence" value="ECO:0007669"/>
    <property type="project" value="UniProtKB-UniRule"/>
</dbReference>
<evidence type="ECO:0000313" key="7">
    <source>
        <dbReference type="Proteomes" id="UP000823637"/>
    </source>
</evidence>
<comment type="caution">
    <text evidence="6">The sequence shown here is derived from an EMBL/GenBank/DDBJ whole genome shotgun (WGS) entry which is preliminary data.</text>
</comment>
<evidence type="ECO:0000256" key="2">
    <source>
        <dbReference type="ARBA" id="ARBA00022963"/>
    </source>
</evidence>
<organism evidence="6 7">
    <name type="scientific">Candidatus Enterocola intestinipullorum</name>
    <dbReference type="NCBI Taxonomy" id="2840783"/>
    <lineage>
        <taxon>Bacteria</taxon>
        <taxon>Pseudomonadati</taxon>
        <taxon>Bacteroidota</taxon>
        <taxon>Bacteroidia</taxon>
        <taxon>Bacteroidales</taxon>
        <taxon>Candidatus Enterocola</taxon>
    </lineage>
</organism>
<dbReference type="Proteomes" id="UP000823637">
    <property type="component" value="Unassembled WGS sequence"/>
</dbReference>
<dbReference type="PROSITE" id="PS51635">
    <property type="entry name" value="PNPLA"/>
    <property type="match status" value="1"/>
</dbReference>
<dbReference type="InterPro" id="IPR016035">
    <property type="entry name" value="Acyl_Trfase/lysoPLipase"/>
</dbReference>
<evidence type="ECO:0000259" key="5">
    <source>
        <dbReference type="PROSITE" id="PS51635"/>
    </source>
</evidence>
<evidence type="ECO:0000256" key="1">
    <source>
        <dbReference type="ARBA" id="ARBA00022801"/>
    </source>
</evidence>
<feature type="short sequence motif" description="DGA/G" evidence="4">
    <location>
        <begin position="159"/>
        <end position="161"/>
    </location>
</feature>
<feature type="domain" description="PNPLA" evidence="5">
    <location>
        <begin position="5"/>
        <end position="172"/>
    </location>
</feature>
<name>A0A9D9HF33_9BACT</name>
<reference evidence="6" key="1">
    <citation type="submission" date="2020-10" db="EMBL/GenBank/DDBJ databases">
        <authorList>
            <person name="Gilroy R."/>
        </authorList>
    </citation>
    <scope>NUCLEOTIDE SEQUENCE</scope>
    <source>
        <strain evidence="6">D3-1215</strain>
    </source>
</reference>
<reference evidence="6" key="2">
    <citation type="journal article" date="2021" name="PeerJ">
        <title>Extensive microbial diversity within the chicken gut microbiome revealed by metagenomics and culture.</title>
        <authorList>
            <person name="Gilroy R."/>
            <person name="Ravi A."/>
            <person name="Getino M."/>
            <person name="Pursley I."/>
            <person name="Horton D.L."/>
            <person name="Alikhan N.F."/>
            <person name="Baker D."/>
            <person name="Gharbi K."/>
            <person name="Hall N."/>
            <person name="Watson M."/>
            <person name="Adriaenssens E.M."/>
            <person name="Foster-Nyarko E."/>
            <person name="Jarju S."/>
            <person name="Secka A."/>
            <person name="Antonio M."/>
            <person name="Oren A."/>
            <person name="Chaudhuri R.R."/>
            <person name="La Ragione R."/>
            <person name="Hildebrand F."/>
            <person name="Pallen M.J."/>
        </authorList>
    </citation>
    <scope>NUCLEOTIDE SEQUENCE</scope>
    <source>
        <strain evidence="6">D3-1215</strain>
    </source>
</reference>
<dbReference type="PANTHER" id="PTHR14226">
    <property type="entry name" value="NEUROPATHY TARGET ESTERASE/SWISS CHEESE D.MELANOGASTER"/>
    <property type="match status" value="1"/>
</dbReference>
<dbReference type="SUPFAM" id="SSF52151">
    <property type="entry name" value="FabD/lysophospholipase-like"/>
    <property type="match status" value="1"/>
</dbReference>
<gene>
    <name evidence="6" type="ORF">IAC32_06970</name>
</gene>
<comment type="caution">
    <text evidence="4">Lacks conserved residue(s) required for the propagation of feature annotation.</text>
</comment>
<dbReference type="EMBL" id="JADIMR010000103">
    <property type="protein sequence ID" value="MBO8447467.1"/>
    <property type="molecule type" value="Genomic_DNA"/>
</dbReference>
<dbReference type="Gene3D" id="3.40.1090.10">
    <property type="entry name" value="Cytosolic phospholipase A2 catalytic domain"/>
    <property type="match status" value="2"/>
</dbReference>
<feature type="active site" description="Nucleophile" evidence="4">
    <location>
        <position position="38"/>
    </location>
</feature>
<dbReference type="InterPro" id="IPR037483">
    <property type="entry name" value="YjjU-like"/>
</dbReference>
<dbReference type="PANTHER" id="PTHR14226:SF25">
    <property type="entry name" value="PHOSPHOESTERASE"/>
    <property type="match status" value="1"/>
</dbReference>
<dbReference type="InterPro" id="IPR050301">
    <property type="entry name" value="NTE"/>
</dbReference>
<evidence type="ECO:0000313" key="6">
    <source>
        <dbReference type="EMBL" id="MBO8447467.1"/>
    </source>
</evidence>
<keyword evidence="2 4" id="KW-0442">Lipid degradation</keyword>
<evidence type="ECO:0000256" key="4">
    <source>
        <dbReference type="PROSITE-ProRule" id="PRU01161"/>
    </source>
</evidence>
<proteinExistence type="predicted"/>
<keyword evidence="1 4" id="KW-0378">Hydrolase</keyword>
<protein>
    <submittedName>
        <fullName evidence="6">Patatin family protein</fullName>
    </submittedName>
</protein>
<feature type="active site" description="Proton acceptor" evidence="4">
    <location>
        <position position="159"/>
    </location>
</feature>
<dbReference type="GO" id="GO:0016787">
    <property type="term" value="F:hydrolase activity"/>
    <property type="evidence" value="ECO:0007669"/>
    <property type="project" value="UniProtKB-UniRule"/>
</dbReference>
<accession>A0A9D9HF33</accession>